<dbReference type="PANTHER" id="PTHR30255:SF2">
    <property type="entry name" value="SINGLE-STRANDED-DNA-SPECIFIC EXONUCLEASE RECJ"/>
    <property type="match status" value="1"/>
</dbReference>
<dbReference type="GO" id="GO:0003676">
    <property type="term" value="F:nucleic acid binding"/>
    <property type="evidence" value="ECO:0007669"/>
    <property type="project" value="InterPro"/>
</dbReference>
<sequence length="575" mass="62992">MVTDATIQVVRRPAVANHQLPAELPELLQQVLARRGVVTAEQLELSVQRLPHFSQLKDCLRAAERLFDAIVQQQAICICGDFDADGATSTALMVSTLRAMGAARVSYCVPNRFTDGYGLTPNLVAAAQQRGAQLLVTVDSGISCHAGVQAANAAGLDVLITDHHLPGASLPPAYAIVNPNQADCAFPSKSIAGVGVAFYLMLAVRAVAREQQHPAAQVALANWLDLVALGTVADVVKLDGVNRILVQQGLQRIRGGYCRPGIQALLQVTQRNPQQLQASDLGFALAPRINAAGRLDDMALGIECLLCDEMRRAEQLAQELHDLNAQRREIETEMRESATLYVAQLQLQDHQLPPLLVLHQQDWHQGVIGIVAGRVKEQFHRPTITFATGDDGFLKGSARSIPGLHMRDLLERVHSLQPHLIERFGGHAMAAGLTLAPQHLAEFRQIAQQVAAEWLADVALERTILSDGELDASCFTLPFVQQLERLGPWGQGFPEPIFDGEFELIDQRIVGQKHLKLLLRSRDGAVLDGIAFNVDTKRWPDLAVREVQVAYQLQLNHFRGATNVQLLVEHLQPLR</sequence>
<comment type="caution">
    <text evidence="9">The sequence shown here is derived from an EMBL/GenBank/DDBJ whole genome shotgun (WGS) entry which is preliminary data.</text>
</comment>
<dbReference type="GO" id="GO:0008409">
    <property type="term" value="F:5'-3' exonuclease activity"/>
    <property type="evidence" value="ECO:0007669"/>
    <property type="project" value="InterPro"/>
</dbReference>
<dbReference type="eggNOG" id="COG0608">
    <property type="taxonomic scope" value="Bacteria"/>
</dbReference>
<dbReference type="AlphaFoldDB" id="A0A094IUT2"/>
<gene>
    <name evidence="9" type="ORF">IDAT_00425</name>
</gene>
<evidence type="ECO:0000313" key="9">
    <source>
        <dbReference type="EMBL" id="KFZ29609.1"/>
    </source>
</evidence>
<reference evidence="9 10" key="1">
    <citation type="submission" date="2014-06" db="EMBL/GenBank/DDBJ databases">
        <title>Draft genome sequence of Idiomarina sp. MCCC 1A10513.</title>
        <authorList>
            <person name="Du J."/>
            <person name="Lai Q."/>
            <person name="Shao Z."/>
        </authorList>
    </citation>
    <scope>NUCLEOTIDE SEQUENCE [LARGE SCALE GENOMIC DNA]</scope>
    <source>
        <strain evidence="9 10">MCCC 1A10513</strain>
    </source>
</reference>
<proteinExistence type="inferred from homology"/>
<dbReference type="InterPro" id="IPR041122">
    <property type="entry name" value="RecJ_OB"/>
</dbReference>
<evidence type="ECO:0000256" key="1">
    <source>
        <dbReference type="ARBA" id="ARBA00005915"/>
    </source>
</evidence>
<dbReference type="Proteomes" id="UP000053718">
    <property type="component" value="Unassembled WGS sequence"/>
</dbReference>
<dbReference type="NCBIfam" id="TIGR00644">
    <property type="entry name" value="recJ"/>
    <property type="match status" value="1"/>
</dbReference>
<dbReference type="Gene3D" id="3.90.1640.30">
    <property type="match status" value="1"/>
</dbReference>
<dbReference type="Pfam" id="PF01368">
    <property type="entry name" value="DHH"/>
    <property type="match status" value="1"/>
</dbReference>
<dbReference type="OrthoDB" id="9809852at2"/>
<keyword evidence="4" id="KW-0378">Hydrolase</keyword>
<feature type="domain" description="RecJ OB" evidence="8">
    <location>
        <begin position="467"/>
        <end position="570"/>
    </location>
</feature>
<dbReference type="InterPro" id="IPR004610">
    <property type="entry name" value="RecJ"/>
</dbReference>
<dbReference type="EMBL" id="JPIN01000001">
    <property type="protein sequence ID" value="KFZ29609.1"/>
    <property type="molecule type" value="Genomic_DNA"/>
</dbReference>
<evidence type="ECO:0000259" key="6">
    <source>
        <dbReference type="Pfam" id="PF01368"/>
    </source>
</evidence>
<dbReference type="Pfam" id="PF02272">
    <property type="entry name" value="DHHA1"/>
    <property type="match status" value="1"/>
</dbReference>
<evidence type="ECO:0000313" key="10">
    <source>
        <dbReference type="Proteomes" id="UP000053718"/>
    </source>
</evidence>
<keyword evidence="5 9" id="KW-0269">Exonuclease</keyword>
<dbReference type="STRING" id="1517416.IDAT_00425"/>
<evidence type="ECO:0000256" key="2">
    <source>
        <dbReference type="ARBA" id="ARBA00019841"/>
    </source>
</evidence>
<dbReference type="InterPro" id="IPR001667">
    <property type="entry name" value="DDH_dom"/>
</dbReference>
<dbReference type="SUPFAM" id="SSF64182">
    <property type="entry name" value="DHH phosphoesterases"/>
    <property type="match status" value="1"/>
</dbReference>
<dbReference type="InterPro" id="IPR038763">
    <property type="entry name" value="DHH_sf"/>
</dbReference>
<dbReference type="Gene3D" id="3.10.310.30">
    <property type="match status" value="1"/>
</dbReference>
<name>A0A094IUT2_9GAMM</name>
<dbReference type="RefSeq" id="WP_034729110.1">
    <property type="nucleotide sequence ID" value="NZ_JPIN01000001.1"/>
</dbReference>
<dbReference type="InterPro" id="IPR003156">
    <property type="entry name" value="DHHA1_dom"/>
</dbReference>
<evidence type="ECO:0000259" key="7">
    <source>
        <dbReference type="Pfam" id="PF02272"/>
    </source>
</evidence>
<dbReference type="FunFam" id="3.90.1640.30:FF:000001">
    <property type="entry name" value="Single-stranded-DNA-specific exonuclease RecJ"/>
    <property type="match status" value="1"/>
</dbReference>
<evidence type="ECO:0000259" key="8">
    <source>
        <dbReference type="Pfam" id="PF17768"/>
    </source>
</evidence>
<feature type="domain" description="DHHA1" evidence="7">
    <location>
        <begin position="355"/>
        <end position="452"/>
    </location>
</feature>
<feature type="domain" description="DDH" evidence="6">
    <location>
        <begin position="76"/>
        <end position="231"/>
    </location>
</feature>
<protein>
    <recommendedName>
        <fullName evidence="2">Single-stranded-DNA-specific exonuclease RecJ</fullName>
    </recommendedName>
</protein>
<evidence type="ECO:0000256" key="3">
    <source>
        <dbReference type="ARBA" id="ARBA00022722"/>
    </source>
</evidence>
<keyword evidence="3" id="KW-0540">Nuclease</keyword>
<evidence type="ECO:0000256" key="5">
    <source>
        <dbReference type="ARBA" id="ARBA00022839"/>
    </source>
</evidence>
<organism evidence="9 10">
    <name type="scientific">Pseudidiomarina atlantica</name>
    <dbReference type="NCBI Taxonomy" id="1517416"/>
    <lineage>
        <taxon>Bacteria</taxon>
        <taxon>Pseudomonadati</taxon>
        <taxon>Pseudomonadota</taxon>
        <taxon>Gammaproteobacteria</taxon>
        <taxon>Alteromonadales</taxon>
        <taxon>Idiomarinaceae</taxon>
        <taxon>Pseudidiomarina</taxon>
    </lineage>
</organism>
<dbReference type="PANTHER" id="PTHR30255">
    <property type="entry name" value="SINGLE-STRANDED-DNA-SPECIFIC EXONUCLEASE RECJ"/>
    <property type="match status" value="1"/>
</dbReference>
<dbReference type="GO" id="GO:0006281">
    <property type="term" value="P:DNA repair"/>
    <property type="evidence" value="ECO:0007669"/>
    <property type="project" value="InterPro"/>
</dbReference>
<evidence type="ECO:0000256" key="4">
    <source>
        <dbReference type="ARBA" id="ARBA00022801"/>
    </source>
</evidence>
<dbReference type="GO" id="GO:0006310">
    <property type="term" value="P:DNA recombination"/>
    <property type="evidence" value="ECO:0007669"/>
    <property type="project" value="InterPro"/>
</dbReference>
<dbReference type="InterPro" id="IPR051673">
    <property type="entry name" value="SSDNA_exonuclease_RecJ"/>
</dbReference>
<keyword evidence="10" id="KW-1185">Reference proteome</keyword>
<dbReference type="Pfam" id="PF17768">
    <property type="entry name" value="RecJ_OB"/>
    <property type="match status" value="1"/>
</dbReference>
<accession>A0A094IUT2</accession>
<comment type="similarity">
    <text evidence="1">Belongs to the RecJ family.</text>
</comment>